<reference evidence="2" key="1">
    <citation type="submission" date="2020-06" db="EMBL/GenBank/DDBJ databases">
        <authorList>
            <consortium name="Plant Systems Biology data submission"/>
        </authorList>
    </citation>
    <scope>NUCLEOTIDE SEQUENCE</scope>
    <source>
        <strain evidence="2">D6</strain>
    </source>
</reference>
<evidence type="ECO:0000313" key="2">
    <source>
        <dbReference type="EMBL" id="CAB9497075.1"/>
    </source>
</evidence>
<dbReference type="EMBL" id="CAICTM010000013">
    <property type="protein sequence ID" value="CAB9497075.1"/>
    <property type="molecule type" value="Genomic_DNA"/>
</dbReference>
<feature type="region of interest" description="Disordered" evidence="1">
    <location>
        <begin position="1"/>
        <end position="28"/>
    </location>
</feature>
<proteinExistence type="predicted"/>
<feature type="compositionally biased region" description="Acidic residues" evidence="1">
    <location>
        <begin position="1"/>
        <end position="20"/>
    </location>
</feature>
<name>A0A9N8DAS1_9STRA</name>
<keyword evidence="3" id="KW-1185">Reference proteome</keyword>
<accession>A0A9N8DAS1</accession>
<sequence length="383" mass="44315">METEFYLSMEEDDDEEEEQEISPPKKPLEEAKEMLELLKMNHDIIYYDDDDEPLSYMDFSPDYFDDEEENLLGANTCANMVFSVALLERLFHENDGRLFRALCLEQARGFEKSQDMRFLCRRVLTHLLNHDLSQLLLSRSSRGPAHCHSGRINLNHDPWSLPSCELILQVLQGFPEEVDSFCVHRGPGDDGPFGSVAIPRRWSSERSCEFLHVLWEDCMGLCALLLRHLYCAPRDTEIPTSWIRSAYMLWQWMVDCLTHPAPAKAVLWGADQSLMLNEDGERRGFKSYFIPLLATFGPLRDTMDACKKQRPDPLFHYPYQVAALLVAHSHRFEHDPQNRDAIFHTKYLHQIIVSHFDEAQILSWNKVYMPWAAQAIAASTGTS</sequence>
<evidence type="ECO:0000256" key="1">
    <source>
        <dbReference type="SAM" id="MobiDB-lite"/>
    </source>
</evidence>
<organism evidence="2 3">
    <name type="scientific">Seminavis robusta</name>
    <dbReference type="NCBI Taxonomy" id="568900"/>
    <lineage>
        <taxon>Eukaryota</taxon>
        <taxon>Sar</taxon>
        <taxon>Stramenopiles</taxon>
        <taxon>Ochrophyta</taxon>
        <taxon>Bacillariophyta</taxon>
        <taxon>Bacillariophyceae</taxon>
        <taxon>Bacillariophycidae</taxon>
        <taxon>Naviculales</taxon>
        <taxon>Naviculaceae</taxon>
        <taxon>Seminavis</taxon>
    </lineage>
</organism>
<gene>
    <name evidence="2" type="ORF">SEMRO_13_G010300.1</name>
</gene>
<comment type="caution">
    <text evidence="2">The sequence shown here is derived from an EMBL/GenBank/DDBJ whole genome shotgun (WGS) entry which is preliminary data.</text>
</comment>
<dbReference type="Proteomes" id="UP001153069">
    <property type="component" value="Unassembled WGS sequence"/>
</dbReference>
<dbReference type="AlphaFoldDB" id="A0A9N8DAS1"/>
<evidence type="ECO:0000313" key="3">
    <source>
        <dbReference type="Proteomes" id="UP001153069"/>
    </source>
</evidence>
<protein>
    <submittedName>
        <fullName evidence="2">Uncharacterized protein</fullName>
    </submittedName>
</protein>